<evidence type="ECO:0000256" key="4">
    <source>
        <dbReference type="ARBA" id="ARBA00022692"/>
    </source>
</evidence>
<feature type="transmembrane region" description="Helical" evidence="7">
    <location>
        <begin position="50"/>
        <end position="70"/>
    </location>
</feature>
<dbReference type="Proteomes" id="UP001189303">
    <property type="component" value="Unassembled WGS sequence"/>
</dbReference>
<dbReference type="PANTHER" id="PTHR33452:SF1">
    <property type="entry name" value="INNER MEMBRANE PROTEIN YPHA-RELATED"/>
    <property type="match status" value="1"/>
</dbReference>
<dbReference type="EMBL" id="CATWFT010000002">
    <property type="protein sequence ID" value="CAJ0722534.1"/>
    <property type="molecule type" value="Genomic_DNA"/>
</dbReference>
<comment type="subcellular location">
    <subcellularLocation>
        <location evidence="1">Cell membrane</location>
        <topology evidence="1">Multi-pass membrane protein</topology>
    </subcellularLocation>
</comment>
<keyword evidence="3" id="KW-1003">Cell membrane</keyword>
<evidence type="ECO:0000313" key="10">
    <source>
        <dbReference type="EMBL" id="MRS99065.1"/>
    </source>
</evidence>
<keyword evidence="12" id="KW-1185">Reference proteome</keyword>
<keyword evidence="6 7" id="KW-0472">Membrane</keyword>
<dbReference type="GO" id="GO:0005886">
    <property type="term" value="C:plasma membrane"/>
    <property type="evidence" value="ECO:0007669"/>
    <property type="project" value="UniProtKB-SubCell"/>
</dbReference>
<evidence type="ECO:0000313" key="11">
    <source>
        <dbReference type="Proteomes" id="UP000441032"/>
    </source>
</evidence>
<feature type="transmembrane region" description="Helical" evidence="7">
    <location>
        <begin position="12"/>
        <end position="30"/>
    </location>
</feature>
<name>A0A1C0XDS3_RALPI</name>
<dbReference type="EMBL" id="QGBI01000005">
    <property type="protein sequence ID" value="MBX3889456.1"/>
    <property type="molecule type" value="Genomic_DNA"/>
</dbReference>
<dbReference type="Proteomes" id="UP000441032">
    <property type="component" value="Unassembled WGS sequence"/>
</dbReference>
<evidence type="ECO:0000256" key="6">
    <source>
        <dbReference type="ARBA" id="ARBA00023136"/>
    </source>
</evidence>
<organism evidence="10 11">
    <name type="scientific">Ralstonia pickettii</name>
    <name type="common">Burkholderia pickettii</name>
    <dbReference type="NCBI Taxonomy" id="329"/>
    <lineage>
        <taxon>Bacteria</taxon>
        <taxon>Pseudomonadati</taxon>
        <taxon>Pseudomonadota</taxon>
        <taxon>Betaproteobacteria</taxon>
        <taxon>Burkholderiales</taxon>
        <taxon>Burkholderiaceae</taxon>
        <taxon>Ralstonia</taxon>
    </lineage>
</organism>
<sequence length="136" mass="14698">MDAFIQRWRDELILLGRVLMMLLFLISGWGKLTGFQGTVGYMGTVGAPMPVVAAAIAVVMEFGVGIALLIGFWTRPLALLMALFVLGTALIAHTFWNVEGAMQTANMVQFYKNLSIMGGLLLLAVTGAGRYALQKS</sequence>
<comment type="caution">
    <text evidence="10">The sequence shown here is derived from an EMBL/GenBank/DDBJ whole genome shotgun (WGS) entry which is preliminary data.</text>
</comment>
<evidence type="ECO:0000256" key="2">
    <source>
        <dbReference type="ARBA" id="ARBA00006679"/>
    </source>
</evidence>
<evidence type="ECO:0000256" key="7">
    <source>
        <dbReference type="SAM" id="Phobius"/>
    </source>
</evidence>
<evidence type="ECO:0000256" key="1">
    <source>
        <dbReference type="ARBA" id="ARBA00004651"/>
    </source>
</evidence>
<dbReference type="AlphaFoldDB" id="A0A1C0XDS3"/>
<keyword evidence="4 7" id="KW-0812">Transmembrane</keyword>
<dbReference type="InterPro" id="IPR032808">
    <property type="entry name" value="DoxX"/>
</dbReference>
<evidence type="ECO:0000313" key="12">
    <source>
        <dbReference type="Proteomes" id="UP001189303"/>
    </source>
</evidence>
<dbReference type="Pfam" id="PF07681">
    <property type="entry name" value="DoxX"/>
    <property type="match status" value="1"/>
</dbReference>
<reference evidence="9" key="1">
    <citation type="submission" date="2018-06" db="EMBL/GenBank/DDBJ databases">
        <authorList>
            <person name="O'Rourke A."/>
        </authorList>
    </citation>
    <scope>NUCLEOTIDE SEQUENCE</scope>
    <source>
        <strain evidence="9">132550021-3</strain>
    </source>
</reference>
<dbReference type="Proteomes" id="UP001199322">
    <property type="component" value="Unassembled WGS sequence"/>
</dbReference>
<reference evidence="10 11" key="2">
    <citation type="submission" date="2019-11" db="EMBL/GenBank/DDBJ databases">
        <title>Phenotypic characterization of an OXA-22 and OXA-60 co-producing Ralstonia pickettii clinical strain.</title>
        <authorList>
            <person name="He F."/>
        </authorList>
    </citation>
    <scope>NUCLEOTIDE SEQUENCE [LARGE SCALE GENOMIC DNA]</scope>
    <source>
        <strain evidence="10 11">PSLESD1</strain>
    </source>
</reference>
<dbReference type="InterPro" id="IPR051907">
    <property type="entry name" value="DoxX-like_oxidoreductase"/>
</dbReference>
<reference evidence="8 12" key="3">
    <citation type="submission" date="2023-07" db="EMBL/GenBank/DDBJ databases">
        <authorList>
            <person name="Peeters C."/>
        </authorList>
    </citation>
    <scope>NUCLEOTIDE SEQUENCE [LARGE SCALE GENOMIC DNA]</scope>
    <source>
        <strain evidence="8 12">R-38712</strain>
    </source>
</reference>
<evidence type="ECO:0000256" key="3">
    <source>
        <dbReference type="ARBA" id="ARBA00022475"/>
    </source>
</evidence>
<accession>A0A1C0XDS3</accession>
<comment type="similarity">
    <text evidence="2">Belongs to the DoxX family.</text>
</comment>
<evidence type="ECO:0000313" key="8">
    <source>
        <dbReference type="EMBL" id="CAJ0722534.1"/>
    </source>
</evidence>
<proteinExistence type="inferred from homology"/>
<protein>
    <submittedName>
        <fullName evidence="10">DoxX family membrane protein</fullName>
    </submittedName>
    <submittedName>
        <fullName evidence="9">DoxX family protein</fullName>
    </submittedName>
    <submittedName>
        <fullName evidence="8">Inner membrane protein YphA</fullName>
    </submittedName>
</protein>
<dbReference type="EMBL" id="WJYN01000003">
    <property type="protein sequence ID" value="MRS99065.1"/>
    <property type="molecule type" value="Genomic_DNA"/>
</dbReference>
<evidence type="ECO:0000313" key="9">
    <source>
        <dbReference type="EMBL" id="MBX3889456.1"/>
    </source>
</evidence>
<evidence type="ECO:0000256" key="5">
    <source>
        <dbReference type="ARBA" id="ARBA00022989"/>
    </source>
</evidence>
<dbReference type="PANTHER" id="PTHR33452">
    <property type="entry name" value="OXIDOREDUCTASE CATD-RELATED"/>
    <property type="match status" value="1"/>
</dbReference>
<feature type="transmembrane region" description="Helical" evidence="7">
    <location>
        <begin position="77"/>
        <end position="96"/>
    </location>
</feature>
<keyword evidence="5 7" id="KW-1133">Transmembrane helix</keyword>
<feature type="transmembrane region" description="Helical" evidence="7">
    <location>
        <begin position="116"/>
        <end position="133"/>
    </location>
</feature>
<dbReference type="RefSeq" id="WP_012762716.1">
    <property type="nucleotide sequence ID" value="NZ_CATWFT010000002.1"/>
</dbReference>
<gene>
    <name evidence="8" type="primary">yphA</name>
    <name evidence="9" type="ORF">DEE74_06210</name>
    <name evidence="10" type="ORF">GJQ57_10440</name>
    <name evidence="8" type="ORF">R38712_01071</name>
</gene>